<sequence>MPHRTSPDYEGHTRPHPENLLGLRSLLPPPPRRIRAAENAAGQSTKAAPAWNPGSCVRPPRPRSHPQAWRAASTAAPGPGQPGAALTLQHGPHPPAPAPLAGLALSVTRMRGRGPRGTTGGTERSASRILVGSHFRAQSRPPCTQRVPASQTYCACAERSRPASAVTRAAGRALVLLGVWSLPGTVALFATRCWSWAPLACCRLAAPALPAPSRGDADTLDPGRRSGAAAMLAWSPRAQRLGSAARSWAGVHPGCVVTRKEPKASSRRGPKEGPDAPPEGAKRRAGPTVHAP</sequence>
<evidence type="ECO:0000313" key="2">
    <source>
        <dbReference type="EMBL" id="KAK2120775.1"/>
    </source>
</evidence>
<accession>A0ABQ9WH15</accession>
<evidence type="ECO:0000256" key="1">
    <source>
        <dbReference type="SAM" id="MobiDB-lite"/>
    </source>
</evidence>
<dbReference type="EMBL" id="JASSZA010000001">
    <property type="protein sequence ID" value="KAK2120775.1"/>
    <property type="molecule type" value="Genomic_DNA"/>
</dbReference>
<keyword evidence="3" id="KW-1185">Reference proteome</keyword>
<feature type="region of interest" description="Disordered" evidence="1">
    <location>
        <begin position="1"/>
        <end position="85"/>
    </location>
</feature>
<gene>
    <name evidence="2" type="ORF">P7K49_002161</name>
</gene>
<comment type="caution">
    <text evidence="2">The sequence shown here is derived from an EMBL/GenBank/DDBJ whole genome shotgun (WGS) entry which is preliminary data.</text>
</comment>
<dbReference type="Proteomes" id="UP001266305">
    <property type="component" value="Unassembled WGS sequence"/>
</dbReference>
<name>A0ABQ9WH15_SAGOE</name>
<feature type="compositionally biased region" description="Basic and acidic residues" evidence="1">
    <location>
        <begin position="1"/>
        <end position="17"/>
    </location>
</feature>
<evidence type="ECO:0000313" key="3">
    <source>
        <dbReference type="Proteomes" id="UP001266305"/>
    </source>
</evidence>
<reference evidence="2 3" key="1">
    <citation type="submission" date="2023-05" db="EMBL/GenBank/DDBJ databases">
        <title>B98-5 Cell Line De Novo Hybrid Assembly: An Optical Mapping Approach.</title>
        <authorList>
            <person name="Kananen K."/>
            <person name="Auerbach J.A."/>
            <person name="Kautto E."/>
            <person name="Blachly J.S."/>
        </authorList>
    </citation>
    <scope>NUCLEOTIDE SEQUENCE [LARGE SCALE GENOMIC DNA]</scope>
    <source>
        <strain evidence="2">B95-8</strain>
        <tissue evidence="2">Cell line</tissue>
    </source>
</reference>
<organism evidence="2 3">
    <name type="scientific">Saguinus oedipus</name>
    <name type="common">Cotton-top tamarin</name>
    <name type="synonym">Oedipomidas oedipus</name>
    <dbReference type="NCBI Taxonomy" id="9490"/>
    <lineage>
        <taxon>Eukaryota</taxon>
        <taxon>Metazoa</taxon>
        <taxon>Chordata</taxon>
        <taxon>Craniata</taxon>
        <taxon>Vertebrata</taxon>
        <taxon>Euteleostomi</taxon>
        <taxon>Mammalia</taxon>
        <taxon>Eutheria</taxon>
        <taxon>Euarchontoglires</taxon>
        <taxon>Primates</taxon>
        <taxon>Haplorrhini</taxon>
        <taxon>Platyrrhini</taxon>
        <taxon>Cebidae</taxon>
        <taxon>Callitrichinae</taxon>
        <taxon>Saguinus</taxon>
    </lineage>
</organism>
<proteinExistence type="predicted"/>
<feature type="region of interest" description="Disordered" evidence="1">
    <location>
        <begin position="255"/>
        <end position="292"/>
    </location>
</feature>
<feature type="compositionally biased region" description="Basic and acidic residues" evidence="1">
    <location>
        <begin position="258"/>
        <end position="274"/>
    </location>
</feature>
<feature type="compositionally biased region" description="Low complexity" evidence="1">
    <location>
        <begin position="71"/>
        <end position="85"/>
    </location>
</feature>
<protein>
    <submittedName>
        <fullName evidence="2">Uncharacterized protein</fullName>
    </submittedName>
</protein>